<evidence type="ECO:0000256" key="1">
    <source>
        <dbReference type="SAM" id="MobiDB-lite"/>
    </source>
</evidence>
<evidence type="ECO:0000259" key="2">
    <source>
        <dbReference type="Pfam" id="PF21178"/>
    </source>
</evidence>
<dbReference type="InterPro" id="IPR055460">
    <property type="entry name" value="IFT52_central"/>
</dbReference>
<reference evidence="5" key="1">
    <citation type="submission" date="2021-01" db="EMBL/GenBank/DDBJ databases">
        <authorList>
            <person name="Corre E."/>
            <person name="Pelletier E."/>
            <person name="Niang G."/>
            <person name="Scheremetjew M."/>
            <person name="Finn R."/>
            <person name="Kale V."/>
            <person name="Holt S."/>
            <person name="Cochrane G."/>
            <person name="Meng A."/>
            <person name="Brown T."/>
            <person name="Cohen L."/>
        </authorList>
    </citation>
    <scope>NUCLEOTIDE SEQUENCE</scope>
    <source>
        <strain evidence="5">NIES-381</strain>
    </source>
</reference>
<dbReference type="Pfam" id="PF23355">
    <property type="entry name" value="IFT52_GIFT"/>
    <property type="match status" value="1"/>
</dbReference>
<gene>
    <name evidence="5" type="ORF">EGYM00392_LOCUS5723</name>
</gene>
<dbReference type="GO" id="GO:0042073">
    <property type="term" value="P:intraciliary transport"/>
    <property type="evidence" value="ECO:0007669"/>
    <property type="project" value="TreeGrafter"/>
</dbReference>
<dbReference type="Pfam" id="PF21178">
    <property type="entry name" value="Itf52_C"/>
    <property type="match status" value="1"/>
</dbReference>
<dbReference type="InterPro" id="IPR039975">
    <property type="entry name" value="IFT52"/>
</dbReference>
<dbReference type="GO" id="GO:0005814">
    <property type="term" value="C:centriole"/>
    <property type="evidence" value="ECO:0007669"/>
    <property type="project" value="TreeGrafter"/>
</dbReference>
<evidence type="ECO:0000259" key="3">
    <source>
        <dbReference type="Pfam" id="PF23352"/>
    </source>
</evidence>
<accession>A0A7S1N3G7</accession>
<dbReference type="InterPro" id="IPR055458">
    <property type="entry name" value="IFT52_GIFT"/>
</dbReference>
<dbReference type="GO" id="GO:0030992">
    <property type="term" value="C:intraciliary transport particle B"/>
    <property type="evidence" value="ECO:0007669"/>
    <property type="project" value="TreeGrafter"/>
</dbReference>
<dbReference type="InterPro" id="IPR048643">
    <property type="entry name" value="Itf52_C"/>
</dbReference>
<dbReference type="CDD" id="cd23683">
    <property type="entry name" value="IFT52_CTD"/>
    <property type="match status" value="1"/>
</dbReference>
<dbReference type="PANTHER" id="PTHR12969">
    <property type="entry name" value="NGD5/OSM-6/IFT52"/>
    <property type="match status" value="1"/>
</dbReference>
<feature type="domain" description="Intraflagellar transport protein 52 C-terminal" evidence="2">
    <location>
        <begin position="400"/>
        <end position="452"/>
    </location>
</feature>
<feature type="domain" description="IFT52 central" evidence="3">
    <location>
        <begin position="309"/>
        <end position="389"/>
    </location>
</feature>
<dbReference type="SUPFAM" id="SSF52317">
    <property type="entry name" value="Class I glutamine amidotransferase-like"/>
    <property type="match status" value="1"/>
</dbReference>
<feature type="domain" description="IFT52 GIFT" evidence="4">
    <location>
        <begin position="26"/>
        <end position="293"/>
    </location>
</feature>
<dbReference type="AlphaFoldDB" id="A0A7S1N3G7"/>
<name>A0A7S1N3G7_9EUGL</name>
<feature type="region of interest" description="Disordered" evidence="1">
    <location>
        <begin position="466"/>
        <end position="487"/>
    </location>
</feature>
<feature type="compositionally biased region" description="Basic and acidic residues" evidence="1">
    <location>
        <begin position="1"/>
        <end position="10"/>
    </location>
</feature>
<dbReference type="Gene3D" id="6.10.250.2800">
    <property type="match status" value="1"/>
</dbReference>
<proteinExistence type="predicted"/>
<sequence>MNGALRDEATRGASPASPQEKGEKSTIIFNACKKETYTAAQGYRQLNRKLKANHKVELNKDDVSIESLKRGNLVVFAGPREKFTEQELAAIKEYLAGGGSVLFMLAGGGEQRFNTNINSLMEEWGISFNNDSVVRTVFYKYFHPKEVCITNGILNRELNRAAGKSVPGSYVLNTTQSLSASQQTALIQQQNSQNGCLTFVFPYGCSLNVQKPSIPILSSGYIAYPLNRPVGAVYEYGEKSGKGSKPGRVMVLGSCHMFEDAWLDKDENAKLQEVLFDWLLHSPKVKLNQIDSEDPEINDYHYLPDTHALAERLRVCVEERDELPRDFTTMFDQTMFKFDTNLIPEAVELYKRLGVKHESLSLIHPQFETPLPPLYPSVFPPTHREPAPPALDLFDLDEHFATEKARLAYLTNKCENDDLEYYICEAGEALGVTKKLKSEQRDDAKTILEYIFKQIVQFKKLNHEFTQKGQKSKPNSPIDGIFGSVND</sequence>
<dbReference type="Gene3D" id="3.40.50.12140">
    <property type="entry name" value="Domain of unknown function DUF4159"/>
    <property type="match status" value="1"/>
</dbReference>
<dbReference type="EMBL" id="HBGA01014915">
    <property type="protein sequence ID" value="CAD8994668.1"/>
    <property type="molecule type" value="Transcribed_RNA"/>
</dbReference>
<dbReference type="GO" id="GO:0005929">
    <property type="term" value="C:cilium"/>
    <property type="evidence" value="ECO:0007669"/>
    <property type="project" value="TreeGrafter"/>
</dbReference>
<dbReference type="GO" id="GO:0060271">
    <property type="term" value="P:cilium assembly"/>
    <property type="evidence" value="ECO:0007669"/>
    <property type="project" value="TreeGrafter"/>
</dbReference>
<dbReference type="Pfam" id="PF23352">
    <property type="entry name" value="IFT52_central"/>
    <property type="match status" value="1"/>
</dbReference>
<evidence type="ECO:0000259" key="4">
    <source>
        <dbReference type="Pfam" id="PF23355"/>
    </source>
</evidence>
<organism evidence="5">
    <name type="scientific">Eutreptiella gymnastica</name>
    <dbReference type="NCBI Taxonomy" id="73025"/>
    <lineage>
        <taxon>Eukaryota</taxon>
        <taxon>Discoba</taxon>
        <taxon>Euglenozoa</taxon>
        <taxon>Euglenida</taxon>
        <taxon>Spirocuta</taxon>
        <taxon>Euglenophyceae</taxon>
        <taxon>Eutreptiales</taxon>
        <taxon>Eutreptiaceae</taxon>
        <taxon>Eutreptiella</taxon>
    </lineage>
</organism>
<feature type="region of interest" description="Disordered" evidence="1">
    <location>
        <begin position="1"/>
        <end position="25"/>
    </location>
</feature>
<evidence type="ECO:0000313" key="5">
    <source>
        <dbReference type="EMBL" id="CAD8994668.1"/>
    </source>
</evidence>
<protein>
    <submittedName>
        <fullName evidence="5">Uncharacterized protein</fullName>
    </submittedName>
</protein>
<dbReference type="InterPro" id="IPR029062">
    <property type="entry name" value="Class_I_gatase-like"/>
</dbReference>
<dbReference type="PANTHER" id="PTHR12969:SF7">
    <property type="entry name" value="INTRAFLAGELLAR TRANSPORT PROTEIN 52 HOMOLOG"/>
    <property type="match status" value="1"/>
</dbReference>